<evidence type="ECO:0000313" key="2">
    <source>
        <dbReference type="EMBL" id="MEK0083811.1"/>
    </source>
</evidence>
<feature type="domain" description="Ancillary SecYEG translocon subunit/Cell division coordinator CpoB TPR" evidence="1">
    <location>
        <begin position="22"/>
        <end position="185"/>
    </location>
</feature>
<organism evidence="2 3">
    <name type="scientific">Benzoatithermus flavus</name>
    <dbReference type="NCBI Taxonomy" id="3108223"/>
    <lineage>
        <taxon>Bacteria</taxon>
        <taxon>Pseudomonadati</taxon>
        <taxon>Pseudomonadota</taxon>
        <taxon>Alphaproteobacteria</taxon>
        <taxon>Geminicoccales</taxon>
        <taxon>Geminicoccaceae</taxon>
        <taxon>Benzoatithermus</taxon>
    </lineage>
</organism>
<accession>A0ABU8XRH6</accession>
<comment type="caution">
    <text evidence="2">The sequence shown here is derived from an EMBL/GenBank/DDBJ whole genome shotgun (WGS) entry which is preliminary data.</text>
</comment>
<evidence type="ECO:0000313" key="3">
    <source>
        <dbReference type="Proteomes" id="UP001375743"/>
    </source>
</evidence>
<proteinExistence type="predicted"/>
<sequence>MKSEEFIREVDEELQREQLAKLWHRYGGLVVGLAVLVVVGTAAKVGWDHWRQQAMAEEALRFHAAEQALTAKPAEAAEQFAALAAQGDTGYAALARLKEAQARITLKDQVAAKKALEELATSGTGDAVLRDLGTLLAASHELDTADPGDLARRLEPLAQDDAPWRYRARELLALLAIRTGDLDRARKLLEPLSREVGVPQTQQRRAQELLDAIGGATQQASS</sequence>
<reference evidence="2 3" key="1">
    <citation type="submission" date="2024-01" db="EMBL/GenBank/DDBJ databases">
        <title>Multi-omics insights into the function and evolution of sodium benzoate biodegradation pathways in Benzoatithermus flavus gen. nov., sp. nov. from hot spring.</title>
        <authorList>
            <person name="Hu C.-J."/>
            <person name="Li W.-J."/>
        </authorList>
    </citation>
    <scope>NUCLEOTIDE SEQUENCE [LARGE SCALE GENOMIC DNA]</scope>
    <source>
        <strain evidence="2 3">SYSU G07066</strain>
    </source>
</reference>
<dbReference type="InterPro" id="IPR018704">
    <property type="entry name" value="SecYEG/CpoB_TPR"/>
</dbReference>
<dbReference type="RefSeq" id="WP_418159659.1">
    <property type="nucleotide sequence ID" value="NZ_JBBLZC010000010.1"/>
</dbReference>
<evidence type="ECO:0000259" key="1">
    <source>
        <dbReference type="Pfam" id="PF09976"/>
    </source>
</evidence>
<dbReference type="Pfam" id="PF09976">
    <property type="entry name" value="TPR_21"/>
    <property type="match status" value="1"/>
</dbReference>
<keyword evidence="3" id="KW-1185">Reference proteome</keyword>
<gene>
    <name evidence="2" type="ORF">U1T56_11665</name>
</gene>
<protein>
    <submittedName>
        <fullName evidence="2">Tetratricopeptide repeat protein</fullName>
    </submittedName>
</protein>
<dbReference type="Proteomes" id="UP001375743">
    <property type="component" value="Unassembled WGS sequence"/>
</dbReference>
<dbReference type="EMBL" id="JBBLZC010000010">
    <property type="protein sequence ID" value="MEK0083811.1"/>
    <property type="molecule type" value="Genomic_DNA"/>
</dbReference>
<name>A0ABU8XRH6_9PROT</name>